<reference evidence="3" key="1">
    <citation type="submission" date="2012-05" db="EMBL/GenBank/DDBJ databases">
        <title>Quinocarcin biosynthetic gene cluster.</title>
        <authorList>
            <person name="Jian X.H."/>
            <person name="Song L.Q."/>
            <person name="Tang G.L."/>
        </authorList>
    </citation>
    <scope>NUCLEOTIDE SEQUENCE</scope>
    <source>
        <strain evidence="3">NRRL 12388</strain>
    </source>
</reference>
<feature type="domain" description="HTH cro/C1-type" evidence="2">
    <location>
        <begin position="83"/>
        <end position="105"/>
    </location>
</feature>
<evidence type="ECO:0000259" key="2">
    <source>
        <dbReference type="PROSITE" id="PS50943"/>
    </source>
</evidence>
<dbReference type="InterPro" id="IPR010982">
    <property type="entry name" value="Lambda_DNA-bd_dom_sf"/>
</dbReference>
<reference evidence="4" key="2">
    <citation type="journal article" date="2013" name="Chem. Biol.">
        <title>Core assembly mechanism of quinocarcin/SF-1739: bimodular complex nonribosomal peptide synthetases for sequential mannich-type reactions.</title>
        <authorList>
            <person name="Hiratsuka T."/>
            <person name="Koketsu K."/>
            <person name="Minami A."/>
            <person name="Kaneko S."/>
            <person name="Yamazaki C."/>
            <person name="Watanabe K."/>
            <person name="Oguri H."/>
            <person name="Oikawa H."/>
        </authorList>
    </citation>
    <scope>NUCLEOTIDE SEQUENCE</scope>
    <source>
        <strain evidence="4">DO-52</strain>
    </source>
</reference>
<accession>A0A060NU88</accession>
<dbReference type="InterPro" id="IPR001387">
    <property type="entry name" value="Cro/C1-type_HTH"/>
</dbReference>
<dbReference type="PROSITE" id="PS50943">
    <property type="entry name" value="HTH_CROC1"/>
    <property type="match status" value="1"/>
</dbReference>
<gene>
    <name evidence="4" type="primary">qcn21</name>
    <name evidence="3" type="synonym">qncR4</name>
</gene>
<name>A0A060NU88_9ACTN</name>
<dbReference type="AlphaFoldDB" id="A0A060NU88"/>
<sequence length="175" mass="19430">MTRHAKDRERGDRQARDPEGQNREQTVRPRPGEIDRRLGELISALYPDERKRPGYVRLAKEIREATGGSISGTYLWELATGKKTNVTLEQLSVLAEFFGVPLEYFLNEEVASRVNAQLRLATALRDTQVRNLALRAEGLSQGTLEALLVMVNEARKLQGLPPVADPAGDPAPEDG</sequence>
<proteinExistence type="predicted"/>
<protein>
    <submittedName>
        <fullName evidence="4">Putative regulator component</fullName>
    </submittedName>
</protein>
<dbReference type="EMBL" id="JX021290">
    <property type="protein sequence ID" value="AGD95029.1"/>
    <property type="molecule type" value="Genomic_DNA"/>
</dbReference>
<evidence type="ECO:0000256" key="1">
    <source>
        <dbReference type="SAM" id="MobiDB-lite"/>
    </source>
</evidence>
<evidence type="ECO:0000313" key="3">
    <source>
        <dbReference type="EMBL" id="AGD95029.1"/>
    </source>
</evidence>
<dbReference type="Gene3D" id="1.10.260.40">
    <property type="entry name" value="lambda repressor-like DNA-binding domains"/>
    <property type="match status" value="1"/>
</dbReference>
<dbReference type="EMBL" id="AB819321">
    <property type="protein sequence ID" value="BAO84870.1"/>
    <property type="molecule type" value="Genomic_DNA"/>
</dbReference>
<evidence type="ECO:0000313" key="4">
    <source>
        <dbReference type="EMBL" id="BAO84870.1"/>
    </source>
</evidence>
<feature type="region of interest" description="Disordered" evidence="1">
    <location>
        <begin position="1"/>
        <end position="34"/>
    </location>
</feature>
<organism evidence="4">
    <name type="scientific">Streptomyces melanovinaceus</name>
    <dbReference type="NCBI Taxonomy" id="1182637"/>
    <lineage>
        <taxon>Bacteria</taxon>
        <taxon>Bacillati</taxon>
        <taxon>Actinomycetota</taxon>
        <taxon>Actinomycetes</taxon>
        <taxon>Kitasatosporales</taxon>
        <taxon>Streptomycetaceae</taxon>
        <taxon>Streptomyces</taxon>
    </lineage>
</organism>
<dbReference type="GO" id="GO:0003677">
    <property type="term" value="F:DNA binding"/>
    <property type="evidence" value="ECO:0007669"/>
    <property type="project" value="InterPro"/>
</dbReference>